<comment type="caution">
    <text evidence="1">The sequence shown here is derived from an EMBL/GenBank/DDBJ whole genome shotgun (WGS) entry which is preliminary data.</text>
</comment>
<proteinExistence type="predicted"/>
<dbReference type="PROSITE" id="PS51257">
    <property type="entry name" value="PROKAR_LIPOPROTEIN"/>
    <property type="match status" value="1"/>
</dbReference>
<dbReference type="EMBL" id="JBEPSB010000019">
    <property type="protein sequence ID" value="MET4562341.1"/>
    <property type="molecule type" value="Genomic_DNA"/>
</dbReference>
<gene>
    <name evidence="1" type="ORF">ABIA69_003531</name>
</gene>
<sequence>MKKLFYLAAMSALLLAACGEEEAVSKEVLSFNI</sequence>
<dbReference type="Proteomes" id="UP001549363">
    <property type="component" value="Unassembled WGS sequence"/>
</dbReference>
<name>A0ABV2PNM0_9BACI</name>
<organism evidence="1 2">
    <name type="scientific">Lysinibacillus parviboronicapiens</name>
    <dbReference type="NCBI Taxonomy" id="436516"/>
    <lineage>
        <taxon>Bacteria</taxon>
        <taxon>Bacillati</taxon>
        <taxon>Bacillota</taxon>
        <taxon>Bacilli</taxon>
        <taxon>Bacillales</taxon>
        <taxon>Bacillaceae</taxon>
        <taxon>Lysinibacillus</taxon>
    </lineage>
</organism>
<accession>A0ABV2PNM0</accession>
<evidence type="ECO:0000313" key="2">
    <source>
        <dbReference type="Proteomes" id="UP001549363"/>
    </source>
</evidence>
<protein>
    <submittedName>
        <fullName evidence="1">Uncharacterized protein</fullName>
    </submittedName>
</protein>
<evidence type="ECO:0000313" key="1">
    <source>
        <dbReference type="EMBL" id="MET4562341.1"/>
    </source>
</evidence>
<reference evidence="1 2" key="1">
    <citation type="submission" date="2024-06" db="EMBL/GenBank/DDBJ databases">
        <title>Sorghum-associated microbial communities from plants grown in Nebraska, USA.</title>
        <authorList>
            <person name="Schachtman D."/>
        </authorList>
    </citation>
    <scope>NUCLEOTIDE SEQUENCE [LARGE SCALE GENOMIC DNA]</scope>
    <source>
        <strain evidence="1 2">736</strain>
    </source>
</reference>
<keyword evidence="2" id="KW-1185">Reference proteome</keyword>